<sequence>MSAPSLGLLVGLCLPDSTDGPSHVILGRCHCVAQDKDGLPALSSHGLSTPKWVESWRRVRGCFPGGCDVCGVWVCVKGGEKEIITELVKTTDLLEVVGEKPLVIVQSERLSGYRLGELGSLEEVGVAPVVDYLTTNTCLLRVPSSLPAIADPRQTTQDQLLGQLPSNVPAFLLPSLSFLLPHPSHNIKYSHQTLRDVLQSSSVGQDPFLRVELLEVPEECANPLTLSISSPLTGSQAELHIPIDNLTLLHLDFPLEEVGVVLWTAVKKQFEAVTTAMLWKVRLLSHRGVCEVLVFLSSPTVCTMWQSTTSLPPPPTSVPSPFPTPTAPWRSLTIFWMTLHWLLFAETGTRL</sequence>
<evidence type="ECO:0000313" key="1">
    <source>
        <dbReference type="EMBL" id="CAI8054338.1"/>
    </source>
</evidence>
<comment type="caution">
    <text evidence="1">The sequence shown here is derived from an EMBL/GenBank/DDBJ whole genome shotgun (WGS) entry which is preliminary data.</text>
</comment>
<dbReference type="Proteomes" id="UP001174909">
    <property type="component" value="Unassembled WGS sequence"/>
</dbReference>
<dbReference type="EMBL" id="CASHTH010004167">
    <property type="protein sequence ID" value="CAI8054338.1"/>
    <property type="molecule type" value="Genomic_DNA"/>
</dbReference>
<accession>A0AA35XD44</accession>
<dbReference type="AlphaFoldDB" id="A0AA35XD44"/>
<proteinExistence type="predicted"/>
<gene>
    <name evidence="1" type="ORF">GBAR_LOCUS29667</name>
</gene>
<organism evidence="1 2">
    <name type="scientific">Geodia barretti</name>
    <name type="common">Barrett's horny sponge</name>
    <dbReference type="NCBI Taxonomy" id="519541"/>
    <lineage>
        <taxon>Eukaryota</taxon>
        <taxon>Metazoa</taxon>
        <taxon>Porifera</taxon>
        <taxon>Demospongiae</taxon>
        <taxon>Heteroscleromorpha</taxon>
        <taxon>Tetractinellida</taxon>
        <taxon>Astrophorina</taxon>
        <taxon>Geodiidae</taxon>
        <taxon>Geodia</taxon>
    </lineage>
</organism>
<reference evidence="1" key="1">
    <citation type="submission" date="2023-03" db="EMBL/GenBank/DDBJ databases">
        <authorList>
            <person name="Steffen K."/>
            <person name="Cardenas P."/>
        </authorList>
    </citation>
    <scope>NUCLEOTIDE SEQUENCE</scope>
</reference>
<keyword evidence="2" id="KW-1185">Reference proteome</keyword>
<protein>
    <submittedName>
        <fullName evidence="1">Uncharacterized protein</fullName>
    </submittedName>
</protein>
<evidence type="ECO:0000313" key="2">
    <source>
        <dbReference type="Proteomes" id="UP001174909"/>
    </source>
</evidence>
<name>A0AA35XD44_GEOBA</name>